<evidence type="ECO:0000259" key="7">
    <source>
        <dbReference type="Pfam" id="PF00263"/>
    </source>
</evidence>
<accession>A0ABV0KG73</accession>
<evidence type="ECO:0000259" key="10">
    <source>
        <dbReference type="Pfam" id="PF11741"/>
    </source>
</evidence>
<protein>
    <submittedName>
        <fullName evidence="11">AMIN domain-containing protein</fullName>
    </submittedName>
</protein>
<evidence type="ECO:0000256" key="1">
    <source>
        <dbReference type="ARBA" id="ARBA00022448"/>
    </source>
</evidence>
<evidence type="ECO:0000256" key="2">
    <source>
        <dbReference type="ARBA" id="ARBA00023136"/>
    </source>
</evidence>
<evidence type="ECO:0000259" key="8">
    <source>
        <dbReference type="Pfam" id="PF03958"/>
    </source>
</evidence>
<feature type="domain" description="Secretin/TonB short N-terminal" evidence="9">
    <location>
        <begin position="370"/>
        <end position="407"/>
    </location>
</feature>
<dbReference type="InterPro" id="IPR011662">
    <property type="entry name" value="Secretin/TonB_short_N"/>
</dbReference>
<dbReference type="Proteomes" id="UP001476950">
    <property type="component" value="Unassembled WGS sequence"/>
</dbReference>
<keyword evidence="2" id="KW-0472">Membrane</keyword>
<dbReference type="Pfam" id="PF07660">
    <property type="entry name" value="STN"/>
    <property type="match status" value="1"/>
</dbReference>
<feature type="domain" description="AMIN" evidence="10">
    <location>
        <begin position="34"/>
        <end position="113"/>
    </location>
</feature>
<dbReference type="EMBL" id="JAMPLM010000003">
    <property type="protein sequence ID" value="MEP1058051.1"/>
    <property type="molecule type" value="Genomic_DNA"/>
</dbReference>
<evidence type="ECO:0000313" key="12">
    <source>
        <dbReference type="Proteomes" id="UP001476950"/>
    </source>
</evidence>
<comment type="similarity">
    <text evidence="4">Belongs to the bacterial secretin family.</text>
</comment>
<feature type="domain" description="Type II/III secretion system secretin-like" evidence="7">
    <location>
        <begin position="619"/>
        <end position="789"/>
    </location>
</feature>
<proteinExistence type="inferred from homology"/>
<evidence type="ECO:0000256" key="4">
    <source>
        <dbReference type="RuleBase" id="RU004003"/>
    </source>
</evidence>
<dbReference type="InterPro" id="IPR005644">
    <property type="entry name" value="NolW-like"/>
</dbReference>
<evidence type="ECO:0000256" key="6">
    <source>
        <dbReference type="SAM" id="SignalP"/>
    </source>
</evidence>
<feature type="chain" id="PRO_5046867997" evidence="6">
    <location>
        <begin position="27"/>
        <end position="819"/>
    </location>
</feature>
<keyword evidence="12" id="KW-1185">Reference proteome</keyword>
<gene>
    <name evidence="11" type="ORF">NDI38_06330</name>
</gene>
<comment type="subcellular location">
    <subcellularLocation>
        <location evidence="5">Cell outer membrane</location>
    </subcellularLocation>
</comment>
<dbReference type="PRINTS" id="PR00811">
    <property type="entry name" value="BCTERIALGSPD"/>
</dbReference>
<keyword evidence="6" id="KW-0732">Signal</keyword>
<dbReference type="PANTHER" id="PTHR30332">
    <property type="entry name" value="PROBABLE GENERAL SECRETION PATHWAY PROTEIN D"/>
    <property type="match status" value="1"/>
</dbReference>
<keyword evidence="1 5" id="KW-0813">Transport</keyword>
<dbReference type="InterPro" id="IPR050810">
    <property type="entry name" value="Bact_Secretion_Sys_Channel"/>
</dbReference>
<feature type="signal peptide" evidence="6">
    <location>
        <begin position="1"/>
        <end position="26"/>
    </location>
</feature>
<dbReference type="Pfam" id="PF00263">
    <property type="entry name" value="Secretin"/>
    <property type="match status" value="1"/>
</dbReference>
<dbReference type="RefSeq" id="WP_190451524.1">
    <property type="nucleotide sequence ID" value="NZ_JAMPLM010000003.1"/>
</dbReference>
<evidence type="ECO:0000313" key="11">
    <source>
        <dbReference type="EMBL" id="MEP1058051.1"/>
    </source>
</evidence>
<dbReference type="PANTHER" id="PTHR30332:SF17">
    <property type="entry name" value="TYPE IV PILIATION SYSTEM PROTEIN DR_0774-RELATED"/>
    <property type="match status" value="1"/>
</dbReference>
<dbReference type="Pfam" id="PF11741">
    <property type="entry name" value="AMIN"/>
    <property type="match status" value="1"/>
</dbReference>
<reference evidence="11 12" key="1">
    <citation type="submission" date="2022-04" db="EMBL/GenBank/DDBJ databases">
        <title>Positive selection, recombination, and allopatry shape intraspecific diversity of widespread and dominant cyanobacteria.</title>
        <authorList>
            <person name="Wei J."/>
            <person name="Shu W."/>
            <person name="Hu C."/>
        </authorList>
    </citation>
    <scope>NUCLEOTIDE SEQUENCE [LARGE SCALE GENOMIC DNA]</scope>
    <source>
        <strain evidence="11 12">AS-A4</strain>
    </source>
</reference>
<dbReference type="InterPro" id="IPR021731">
    <property type="entry name" value="AMIN_dom"/>
</dbReference>
<evidence type="ECO:0000256" key="5">
    <source>
        <dbReference type="RuleBase" id="RU004004"/>
    </source>
</evidence>
<name>A0ABV0KG73_9CYAN</name>
<dbReference type="Pfam" id="PF03958">
    <property type="entry name" value="Secretin_N"/>
    <property type="match status" value="1"/>
</dbReference>
<comment type="caution">
    <text evidence="11">The sequence shown here is derived from an EMBL/GenBank/DDBJ whole genome shotgun (WGS) entry which is preliminary data.</text>
</comment>
<evidence type="ECO:0000256" key="3">
    <source>
        <dbReference type="ARBA" id="ARBA00023237"/>
    </source>
</evidence>
<keyword evidence="3" id="KW-0998">Cell outer membrane</keyword>
<dbReference type="InterPro" id="IPR001775">
    <property type="entry name" value="GspD/PilQ"/>
</dbReference>
<organism evidence="11 12">
    <name type="scientific">Stenomitos frigidus AS-A4</name>
    <dbReference type="NCBI Taxonomy" id="2933935"/>
    <lineage>
        <taxon>Bacteria</taxon>
        <taxon>Bacillati</taxon>
        <taxon>Cyanobacteriota</taxon>
        <taxon>Cyanophyceae</taxon>
        <taxon>Leptolyngbyales</taxon>
        <taxon>Leptolyngbyaceae</taxon>
        <taxon>Stenomitos</taxon>
    </lineage>
</organism>
<evidence type="ECO:0000259" key="9">
    <source>
        <dbReference type="Pfam" id="PF07660"/>
    </source>
</evidence>
<sequence length="819" mass="84123">MKQSLGFNSIALGGAAALIAIQPALAAPVQVTGVQLNRTASGVNVTLQTQSGSRPQVFAVNRGNSWTADLPSSQLRLTSGKNFRQDNPAPGIASVTVAPLSATSVRVTVVGKSGAPVGQVVRPDKGGVLLSVSPFGTQQAAAPTPIAAGAGAAAASARSYSVIAQPPASAAGLAPTTAPIAVPLPEKPVALAPAPTNRVPVSSRTVISQAPVTPTPVAPAPITPAPVTPAPVTPAPVAPAPVPASPTAVPTNRTAPLLPNPEIQVRDASGALVPPGVVGVAPRAVPPPAGDIATAQVDASGTTIDLGSAERVPRLVLRDAPAREVLGLLARAAGLNLAFVGDLLTQGQPGQPAPAAAGQAGATAASEGPRITLDVENEPVQNVFNYVLQITGLEANRVGRTVFVGPKLPNTARNLVVRSVRLNQASITTAINFLVTLGAESAVSRDRLVTNAVATPVGTLAGGAGGSAITQTQTATESRIENQRVEYQDSTPLLRGLQISGDERTNQVTLVGEPKKVGIAIAQLAQLDIRRRQVTVNVRVVDVDLLSSDQFSANSSFGIIDNTRAVLDAGTAVVNFGRTAPADTGLGSGLNTLGSAVGAGLGGPFNFARNFLLQLQASISSGNAKILTDPTLLVQEGQTATVNVTQEVITNITQQTTASENSTQTTITVEKGRAGLILPIKVDRIDDNGFVSLSIAPSVSRIGDVRNVNLQGSVNAINLLNERRLESGQVRLRDGQTLLLTGIIQDEDRADVTKVPILGDIPILGALFRRTNRTNQRREVIVIVTPRVLDDSQQATFGYGYSPGPTVRQVLDGNNGNRQ</sequence>
<feature type="domain" description="NolW-like" evidence="8">
    <location>
        <begin position="417"/>
        <end position="533"/>
    </location>
</feature>
<dbReference type="InterPro" id="IPR004846">
    <property type="entry name" value="T2SS/T3SS_dom"/>
</dbReference>